<proteinExistence type="predicted"/>
<evidence type="ECO:0000256" key="1">
    <source>
        <dbReference type="SAM" id="Phobius"/>
    </source>
</evidence>
<dbReference type="eggNOG" id="ENOG5032H7J">
    <property type="taxonomic scope" value="Bacteria"/>
</dbReference>
<reference evidence="2 3" key="1">
    <citation type="submission" date="2012-12" db="EMBL/GenBank/DDBJ databases">
        <title>Genome assembly of Fulvivirga imtechensis AK7.</title>
        <authorList>
            <person name="Nupur N."/>
            <person name="Khatri I."/>
            <person name="Kumar R."/>
            <person name="Subramanian S."/>
            <person name="Pinnaka A."/>
        </authorList>
    </citation>
    <scope>NUCLEOTIDE SEQUENCE [LARGE SCALE GENOMIC DNA]</scope>
    <source>
        <strain evidence="2 3">AK7</strain>
    </source>
</reference>
<organism evidence="2 3">
    <name type="scientific">Fulvivirga imtechensis AK7</name>
    <dbReference type="NCBI Taxonomy" id="1237149"/>
    <lineage>
        <taxon>Bacteria</taxon>
        <taxon>Pseudomonadati</taxon>
        <taxon>Bacteroidota</taxon>
        <taxon>Cytophagia</taxon>
        <taxon>Cytophagales</taxon>
        <taxon>Fulvivirgaceae</taxon>
        <taxon>Fulvivirga</taxon>
    </lineage>
</organism>
<keyword evidence="1" id="KW-1133">Transmembrane helix</keyword>
<sequence length="121" mass="12994">MKISSWIARIVAAVILLQTLYFKFTGAAESVYIFTTIGMEPWGRIGSGVAELVAAVLLLVPATAWLGALLALGNNDRGRLFAPDRFGCRGVWKMAGCYLVSARKLLPSSRLPRGGIEAIPS</sequence>
<evidence type="ECO:0000313" key="3">
    <source>
        <dbReference type="Proteomes" id="UP000011135"/>
    </source>
</evidence>
<evidence type="ECO:0000313" key="2">
    <source>
        <dbReference type="EMBL" id="ELR70081.1"/>
    </source>
</evidence>
<keyword evidence="1" id="KW-0472">Membrane</keyword>
<protein>
    <recommendedName>
        <fullName evidence="4">DoxX family protein</fullName>
    </recommendedName>
</protein>
<gene>
    <name evidence="2" type="ORF">C900_04078</name>
</gene>
<name>L8JMD0_9BACT</name>
<dbReference type="OrthoDB" id="8161897at2"/>
<keyword evidence="3" id="KW-1185">Reference proteome</keyword>
<dbReference type="AlphaFoldDB" id="L8JMD0"/>
<comment type="caution">
    <text evidence="2">The sequence shown here is derived from an EMBL/GenBank/DDBJ whole genome shotgun (WGS) entry which is preliminary data.</text>
</comment>
<feature type="transmembrane region" description="Helical" evidence="1">
    <location>
        <begin position="52"/>
        <end position="72"/>
    </location>
</feature>
<keyword evidence="1" id="KW-0812">Transmembrane</keyword>
<dbReference type="Proteomes" id="UP000011135">
    <property type="component" value="Unassembled WGS sequence"/>
</dbReference>
<dbReference type="EMBL" id="AMZN01000056">
    <property type="protein sequence ID" value="ELR70081.1"/>
    <property type="molecule type" value="Genomic_DNA"/>
</dbReference>
<evidence type="ECO:0008006" key="4">
    <source>
        <dbReference type="Google" id="ProtNLM"/>
    </source>
</evidence>
<dbReference type="RefSeq" id="WP_009581496.1">
    <property type="nucleotide sequence ID" value="NZ_AMZN01000056.1"/>
</dbReference>
<dbReference type="PATRIC" id="fig|1237149.3.peg.3841"/>
<accession>L8JMD0</accession>
<dbReference type="STRING" id="1237149.C900_04078"/>